<dbReference type="EMBL" id="CP139558">
    <property type="protein sequence ID" value="WPU92544.1"/>
    <property type="molecule type" value="Genomic_DNA"/>
</dbReference>
<dbReference type="InterPro" id="IPR007627">
    <property type="entry name" value="RNA_pol_sigma70_r2"/>
</dbReference>
<protein>
    <submittedName>
        <fullName evidence="7">Sigma-70 family RNA polymerase sigma factor</fullName>
    </submittedName>
</protein>
<dbReference type="Gene3D" id="1.10.10.10">
    <property type="entry name" value="Winged helix-like DNA-binding domain superfamily/Winged helix DNA-binding domain"/>
    <property type="match status" value="1"/>
</dbReference>
<gene>
    <name evidence="7" type="ORF">SNE25_24780</name>
</gene>
<dbReference type="PANTHER" id="PTHR43133">
    <property type="entry name" value="RNA POLYMERASE ECF-TYPE SIGMA FACTO"/>
    <property type="match status" value="1"/>
</dbReference>
<dbReference type="Proteomes" id="UP001324380">
    <property type="component" value="Chromosome"/>
</dbReference>
<feature type="domain" description="RNA polymerase sigma-70 region 2" evidence="5">
    <location>
        <begin position="32"/>
        <end position="98"/>
    </location>
</feature>
<sequence>MEINANFTDNAKNDFYLVLRAREGDQKAYADLMHRYKDSIYFMVLKMVNNKEDAMDLTVETFAKAFEKLDKYQPDFAFSTWLFRVATNNCIDFIRKKKLNTMSIHGMTDDEGDDKPLQIKADVLNPEESSIKKQQTQELRLLIESLPHRYRNLITLRYFDELSYEEIAQQLDLPLGTVKAQLFRARYLLGNIINRFNRDDI</sequence>
<dbReference type="Gene3D" id="1.10.1740.10">
    <property type="match status" value="1"/>
</dbReference>
<evidence type="ECO:0000313" key="8">
    <source>
        <dbReference type="Proteomes" id="UP001324380"/>
    </source>
</evidence>
<keyword evidence="4" id="KW-0804">Transcription</keyword>
<evidence type="ECO:0000256" key="3">
    <source>
        <dbReference type="ARBA" id="ARBA00023082"/>
    </source>
</evidence>
<keyword evidence="8" id="KW-1185">Reference proteome</keyword>
<dbReference type="RefSeq" id="WP_321561705.1">
    <property type="nucleotide sequence ID" value="NZ_CP139558.1"/>
</dbReference>
<evidence type="ECO:0000259" key="6">
    <source>
        <dbReference type="Pfam" id="PF08281"/>
    </source>
</evidence>
<evidence type="ECO:0000256" key="2">
    <source>
        <dbReference type="ARBA" id="ARBA00023015"/>
    </source>
</evidence>
<keyword evidence="2" id="KW-0805">Transcription regulation</keyword>
<evidence type="ECO:0000259" key="5">
    <source>
        <dbReference type="Pfam" id="PF04542"/>
    </source>
</evidence>
<name>A0ABZ0TID4_9SPHI</name>
<accession>A0ABZ0TID4</accession>
<dbReference type="NCBIfam" id="TIGR02937">
    <property type="entry name" value="sigma70-ECF"/>
    <property type="match status" value="1"/>
</dbReference>
<feature type="domain" description="RNA polymerase sigma factor 70 region 4 type 2" evidence="6">
    <location>
        <begin position="137"/>
        <end position="187"/>
    </location>
</feature>
<dbReference type="InterPro" id="IPR013325">
    <property type="entry name" value="RNA_pol_sigma_r2"/>
</dbReference>
<proteinExistence type="inferred from homology"/>
<keyword evidence="3" id="KW-0731">Sigma factor</keyword>
<dbReference type="CDD" id="cd06171">
    <property type="entry name" value="Sigma70_r4"/>
    <property type="match status" value="1"/>
</dbReference>
<dbReference type="InterPro" id="IPR036388">
    <property type="entry name" value="WH-like_DNA-bd_sf"/>
</dbReference>
<evidence type="ECO:0000256" key="4">
    <source>
        <dbReference type="ARBA" id="ARBA00023163"/>
    </source>
</evidence>
<dbReference type="InterPro" id="IPR013249">
    <property type="entry name" value="RNA_pol_sigma70_r4_t2"/>
</dbReference>
<dbReference type="SUPFAM" id="SSF88946">
    <property type="entry name" value="Sigma2 domain of RNA polymerase sigma factors"/>
    <property type="match status" value="1"/>
</dbReference>
<dbReference type="InterPro" id="IPR039425">
    <property type="entry name" value="RNA_pol_sigma-70-like"/>
</dbReference>
<organism evidence="7 8">
    <name type="scientific">Mucilaginibacter sabulilitoris</name>
    <dbReference type="NCBI Taxonomy" id="1173583"/>
    <lineage>
        <taxon>Bacteria</taxon>
        <taxon>Pseudomonadati</taxon>
        <taxon>Bacteroidota</taxon>
        <taxon>Sphingobacteriia</taxon>
        <taxon>Sphingobacteriales</taxon>
        <taxon>Sphingobacteriaceae</taxon>
        <taxon>Mucilaginibacter</taxon>
    </lineage>
</organism>
<dbReference type="Pfam" id="PF04542">
    <property type="entry name" value="Sigma70_r2"/>
    <property type="match status" value="1"/>
</dbReference>
<dbReference type="InterPro" id="IPR014284">
    <property type="entry name" value="RNA_pol_sigma-70_dom"/>
</dbReference>
<dbReference type="PANTHER" id="PTHR43133:SF51">
    <property type="entry name" value="RNA POLYMERASE SIGMA FACTOR"/>
    <property type="match status" value="1"/>
</dbReference>
<comment type="similarity">
    <text evidence="1">Belongs to the sigma-70 factor family. ECF subfamily.</text>
</comment>
<dbReference type="Pfam" id="PF08281">
    <property type="entry name" value="Sigma70_r4_2"/>
    <property type="match status" value="1"/>
</dbReference>
<evidence type="ECO:0000256" key="1">
    <source>
        <dbReference type="ARBA" id="ARBA00010641"/>
    </source>
</evidence>
<evidence type="ECO:0000313" key="7">
    <source>
        <dbReference type="EMBL" id="WPU92544.1"/>
    </source>
</evidence>
<dbReference type="InterPro" id="IPR013324">
    <property type="entry name" value="RNA_pol_sigma_r3/r4-like"/>
</dbReference>
<dbReference type="SUPFAM" id="SSF88659">
    <property type="entry name" value="Sigma3 and sigma4 domains of RNA polymerase sigma factors"/>
    <property type="match status" value="1"/>
</dbReference>
<reference evidence="7 8" key="1">
    <citation type="submission" date="2023-11" db="EMBL/GenBank/DDBJ databases">
        <title>Analysis of the Genomes of Mucilaginibacter gossypii cycad 4 and M. sabulilitoris SNA2: microbes with the potential for plant growth promotion.</title>
        <authorList>
            <person name="Hirsch A.M."/>
            <person name="Humm E."/>
            <person name="Rubbi M."/>
            <person name="Del Vecchio G."/>
            <person name="Ha S.M."/>
            <person name="Pellegrini M."/>
            <person name="Gunsalus R.P."/>
        </authorList>
    </citation>
    <scope>NUCLEOTIDE SEQUENCE [LARGE SCALE GENOMIC DNA]</scope>
    <source>
        <strain evidence="7 8">SNA2</strain>
    </source>
</reference>